<organism evidence="3 4">
    <name type="scientific">Candidatus Roizmanbacteria bacterium RIFCSPLOWO2_02_FULL_38_10</name>
    <dbReference type="NCBI Taxonomy" id="1802074"/>
    <lineage>
        <taxon>Bacteria</taxon>
        <taxon>Candidatus Roizmaniibacteriota</taxon>
    </lineage>
</organism>
<dbReference type="PROSITE" id="PS51782">
    <property type="entry name" value="LYSM"/>
    <property type="match status" value="2"/>
</dbReference>
<dbReference type="Pfam" id="PF01476">
    <property type="entry name" value="LysM"/>
    <property type="match status" value="2"/>
</dbReference>
<feature type="domain" description="LysM" evidence="2">
    <location>
        <begin position="71"/>
        <end position="118"/>
    </location>
</feature>
<dbReference type="Gene3D" id="3.10.350.10">
    <property type="entry name" value="LysM domain"/>
    <property type="match status" value="2"/>
</dbReference>
<sequence length="200" mass="21917">MAKPDESYVDMLMTKFKGNYQSIILGVLVILVGFAVLMKASKNGAINTAVTTKNGTAVTQTQKQAQVAPGGKYTVKKGETLWAICEKYYGTGYAWSQVAQTNKLSNADRIEAGQVLSMPELKNVVKPAGITSQPAQKQQTKELRPITIKETNYKVMQGDNLWKISVGAYGDGYQWLKIAQVNGLKNPDLIHPGNLLKLPR</sequence>
<dbReference type="EMBL" id="MGAY01000008">
    <property type="protein sequence ID" value="OGK57249.1"/>
    <property type="molecule type" value="Genomic_DNA"/>
</dbReference>
<dbReference type="CDD" id="cd00118">
    <property type="entry name" value="LysM"/>
    <property type="match status" value="2"/>
</dbReference>
<feature type="transmembrane region" description="Helical" evidence="1">
    <location>
        <begin position="20"/>
        <end position="38"/>
    </location>
</feature>
<evidence type="ECO:0000259" key="2">
    <source>
        <dbReference type="PROSITE" id="PS51782"/>
    </source>
</evidence>
<proteinExistence type="predicted"/>
<dbReference type="InterPro" id="IPR036779">
    <property type="entry name" value="LysM_dom_sf"/>
</dbReference>
<dbReference type="SMART" id="SM00257">
    <property type="entry name" value="LysM"/>
    <property type="match status" value="2"/>
</dbReference>
<evidence type="ECO:0000313" key="3">
    <source>
        <dbReference type="EMBL" id="OGK57249.1"/>
    </source>
</evidence>
<dbReference type="InterPro" id="IPR018392">
    <property type="entry name" value="LysM"/>
</dbReference>
<feature type="domain" description="LysM" evidence="2">
    <location>
        <begin position="151"/>
        <end position="198"/>
    </location>
</feature>
<accession>A0A1F7JNR0</accession>
<evidence type="ECO:0000256" key="1">
    <source>
        <dbReference type="SAM" id="Phobius"/>
    </source>
</evidence>
<dbReference type="PANTHER" id="PTHR34700:SF4">
    <property type="entry name" value="PHAGE-LIKE ELEMENT PBSX PROTEIN XKDP"/>
    <property type="match status" value="1"/>
</dbReference>
<name>A0A1F7JNR0_9BACT</name>
<evidence type="ECO:0000313" key="4">
    <source>
        <dbReference type="Proteomes" id="UP000176376"/>
    </source>
</evidence>
<reference evidence="3 4" key="1">
    <citation type="journal article" date="2016" name="Nat. Commun.">
        <title>Thousands of microbial genomes shed light on interconnected biogeochemical processes in an aquifer system.</title>
        <authorList>
            <person name="Anantharaman K."/>
            <person name="Brown C.T."/>
            <person name="Hug L.A."/>
            <person name="Sharon I."/>
            <person name="Castelle C.J."/>
            <person name="Probst A.J."/>
            <person name="Thomas B.C."/>
            <person name="Singh A."/>
            <person name="Wilkins M.J."/>
            <person name="Karaoz U."/>
            <person name="Brodie E.L."/>
            <person name="Williams K.H."/>
            <person name="Hubbard S.S."/>
            <person name="Banfield J.F."/>
        </authorList>
    </citation>
    <scope>NUCLEOTIDE SEQUENCE [LARGE SCALE GENOMIC DNA]</scope>
</reference>
<dbReference type="AlphaFoldDB" id="A0A1F7JNR0"/>
<keyword evidence="1" id="KW-0812">Transmembrane</keyword>
<keyword evidence="1" id="KW-0472">Membrane</keyword>
<keyword evidence="1" id="KW-1133">Transmembrane helix</keyword>
<dbReference type="STRING" id="1802074.A3J15_01725"/>
<protein>
    <recommendedName>
        <fullName evidence="2">LysM domain-containing protein</fullName>
    </recommendedName>
</protein>
<dbReference type="InterPro" id="IPR052196">
    <property type="entry name" value="Bact_Kbp"/>
</dbReference>
<comment type="caution">
    <text evidence="3">The sequence shown here is derived from an EMBL/GenBank/DDBJ whole genome shotgun (WGS) entry which is preliminary data.</text>
</comment>
<dbReference type="SUPFAM" id="SSF54106">
    <property type="entry name" value="LysM domain"/>
    <property type="match status" value="2"/>
</dbReference>
<dbReference type="PANTHER" id="PTHR34700">
    <property type="entry name" value="POTASSIUM BINDING PROTEIN KBP"/>
    <property type="match status" value="1"/>
</dbReference>
<dbReference type="Proteomes" id="UP000176376">
    <property type="component" value="Unassembled WGS sequence"/>
</dbReference>
<gene>
    <name evidence="3" type="ORF">A3J15_01725</name>
</gene>